<evidence type="ECO:0000313" key="4">
    <source>
        <dbReference type="Proteomes" id="UP001059617"/>
    </source>
</evidence>
<evidence type="ECO:0000259" key="2">
    <source>
        <dbReference type="Pfam" id="PF00857"/>
    </source>
</evidence>
<dbReference type="InterPro" id="IPR000868">
    <property type="entry name" value="Isochorismatase-like_dom"/>
</dbReference>
<dbReference type="SUPFAM" id="SSF52499">
    <property type="entry name" value="Isochorismatase-like hydrolases"/>
    <property type="match status" value="1"/>
</dbReference>
<organism evidence="3 4">
    <name type="scientific">Dactylosporangium fulvum</name>
    <dbReference type="NCBI Taxonomy" id="53359"/>
    <lineage>
        <taxon>Bacteria</taxon>
        <taxon>Bacillati</taxon>
        <taxon>Actinomycetota</taxon>
        <taxon>Actinomycetes</taxon>
        <taxon>Micromonosporales</taxon>
        <taxon>Micromonosporaceae</taxon>
        <taxon>Dactylosporangium</taxon>
    </lineage>
</organism>
<dbReference type="Proteomes" id="UP001059617">
    <property type="component" value="Chromosome"/>
</dbReference>
<accession>A0ABY5VU90</accession>
<protein>
    <submittedName>
        <fullName evidence="3">Isochorismatase family protein</fullName>
    </submittedName>
</protein>
<proteinExistence type="predicted"/>
<dbReference type="InterPro" id="IPR050272">
    <property type="entry name" value="Isochorismatase-like_hydrls"/>
</dbReference>
<dbReference type="PANTHER" id="PTHR43540">
    <property type="entry name" value="PEROXYUREIDOACRYLATE/UREIDOACRYLATE AMIDOHYDROLASE-RELATED"/>
    <property type="match status" value="1"/>
</dbReference>
<dbReference type="PANTHER" id="PTHR43540:SF1">
    <property type="entry name" value="ISOCHORISMATASE HYDROLASE"/>
    <property type="match status" value="1"/>
</dbReference>
<dbReference type="Gene3D" id="3.40.50.850">
    <property type="entry name" value="Isochorismatase-like"/>
    <property type="match status" value="1"/>
</dbReference>
<keyword evidence="4" id="KW-1185">Reference proteome</keyword>
<reference evidence="3" key="1">
    <citation type="submission" date="2021-04" db="EMBL/GenBank/DDBJ databases">
        <authorList>
            <person name="Hartkoorn R.C."/>
            <person name="Beaudoing E."/>
            <person name="Hot D."/>
        </authorList>
    </citation>
    <scope>NUCLEOTIDE SEQUENCE</scope>
    <source>
        <strain evidence="3">NRRL B-16292</strain>
    </source>
</reference>
<keyword evidence="1" id="KW-0378">Hydrolase</keyword>
<name>A0ABY5VU90_9ACTN</name>
<evidence type="ECO:0000256" key="1">
    <source>
        <dbReference type="ARBA" id="ARBA00022801"/>
    </source>
</evidence>
<sequence>MERIWDQFLSDRDRQWLERFPRRPRMGFGSRPALVIVDNINKTVGPRGEDILATMRDQVFSMGHEAWAGIDATATLLDLVRRIGLPVVHVSTISGINSPWDFLTYQRRPDVTFARDHHEPEAGWRIVDALTPRPDELHIQKAAPSAFFGTPLLPSLIRFGVDTLVVCGNSTSGCIRATVLDAASHAFKVVIPEECVFDRTEASHAMNLFDMDQKYADVLGVEEVARRLADFGAS</sequence>
<dbReference type="InterPro" id="IPR036380">
    <property type="entry name" value="Isochorismatase-like_sf"/>
</dbReference>
<dbReference type="EMBL" id="CP073720">
    <property type="protein sequence ID" value="UWP80384.1"/>
    <property type="molecule type" value="Genomic_DNA"/>
</dbReference>
<feature type="domain" description="Isochorismatase-like" evidence="2">
    <location>
        <begin position="33"/>
        <end position="223"/>
    </location>
</feature>
<reference evidence="3" key="2">
    <citation type="submission" date="2022-09" db="EMBL/GenBank/DDBJ databases">
        <title>Biosynthetic gene clusters of Dactylosporangioum fulvum.</title>
        <authorList>
            <person name="Caradec T."/>
        </authorList>
    </citation>
    <scope>NUCLEOTIDE SEQUENCE</scope>
    <source>
        <strain evidence="3">NRRL B-16292</strain>
    </source>
</reference>
<gene>
    <name evidence="3" type="ORF">Dfulv_35215</name>
</gene>
<dbReference type="Pfam" id="PF00857">
    <property type="entry name" value="Isochorismatase"/>
    <property type="match status" value="1"/>
</dbReference>
<dbReference type="RefSeq" id="WP_259858144.1">
    <property type="nucleotide sequence ID" value="NZ_BAAAST010000009.1"/>
</dbReference>
<evidence type="ECO:0000313" key="3">
    <source>
        <dbReference type="EMBL" id="UWP80384.1"/>
    </source>
</evidence>